<protein>
    <recommendedName>
        <fullName evidence="5">Transmembrane protein</fullName>
    </recommendedName>
</protein>
<keyword evidence="2" id="KW-0812">Transmembrane</keyword>
<dbReference type="InParanoid" id="A0A165BGD5"/>
<evidence type="ECO:0000256" key="2">
    <source>
        <dbReference type="SAM" id="Phobius"/>
    </source>
</evidence>
<dbReference type="EMBL" id="KV426466">
    <property type="protein sequence ID" value="KZV80587.1"/>
    <property type="molecule type" value="Genomic_DNA"/>
</dbReference>
<feature type="region of interest" description="Disordered" evidence="1">
    <location>
        <begin position="1"/>
        <end position="38"/>
    </location>
</feature>
<sequence>MSFITTASSRPDSTLSRTTSASTLESSPPLTPPESTLPKFWSESKTLCASPEPLDDARSLLPEGFTFPTLADVRAKAPYRDPFVNCRSSEEFRAVDALAAVHFAALKAQQTRESRLRVEREREGRKSKINEKEKEKTQRKMFEDAWMCAKGAMSVVLVSGGVLCVLALA</sequence>
<evidence type="ECO:0000313" key="4">
    <source>
        <dbReference type="Proteomes" id="UP000077266"/>
    </source>
</evidence>
<keyword evidence="4" id="KW-1185">Reference proteome</keyword>
<feature type="compositionally biased region" description="Low complexity" evidence="1">
    <location>
        <begin position="13"/>
        <end position="38"/>
    </location>
</feature>
<feature type="compositionally biased region" description="Polar residues" evidence="1">
    <location>
        <begin position="1"/>
        <end position="12"/>
    </location>
</feature>
<proteinExistence type="predicted"/>
<keyword evidence="2" id="KW-1133">Transmembrane helix</keyword>
<evidence type="ECO:0000256" key="1">
    <source>
        <dbReference type="SAM" id="MobiDB-lite"/>
    </source>
</evidence>
<dbReference type="AlphaFoldDB" id="A0A165BGD5"/>
<evidence type="ECO:0000313" key="3">
    <source>
        <dbReference type="EMBL" id="KZV80587.1"/>
    </source>
</evidence>
<evidence type="ECO:0008006" key="5">
    <source>
        <dbReference type="Google" id="ProtNLM"/>
    </source>
</evidence>
<dbReference type="Proteomes" id="UP000077266">
    <property type="component" value="Unassembled WGS sequence"/>
</dbReference>
<keyword evidence="2" id="KW-0472">Membrane</keyword>
<feature type="transmembrane region" description="Helical" evidence="2">
    <location>
        <begin position="145"/>
        <end position="168"/>
    </location>
</feature>
<gene>
    <name evidence="3" type="ORF">EXIGLDRAFT_732608</name>
</gene>
<accession>A0A165BGD5</accession>
<organism evidence="3 4">
    <name type="scientific">Exidia glandulosa HHB12029</name>
    <dbReference type="NCBI Taxonomy" id="1314781"/>
    <lineage>
        <taxon>Eukaryota</taxon>
        <taxon>Fungi</taxon>
        <taxon>Dikarya</taxon>
        <taxon>Basidiomycota</taxon>
        <taxon>Agaricomycotina</taxon>
        <taxon>Agaricomycetes</taxon>
        <taxon>Auriculariales</taxon>
        <taxon>Exidiaceae</taxon>
        <taxon>Exidia</taxon>
    </lineage>
</organism>
<reference evidence="3 4" key="1">
    <citation type="journal article" date="2016" name="Mol. Biol. Evol.">
        <title>Comparative Genomics of Early-Diverging Mushroom-Forming Fungi Provides Insights into the Origins of Lignocellulose Decay Capabilities.</title>
        <authorList>
            <person name="Nagy L.G."/>
            <person name="Riley R."/>
            <person name="Tritt A."/>
            <person name="Adam C."/>
            <person name="Daum C."/>
            <person name="Floudas D."/>
            <person name="Sun H."/>
            <person name="Yadav J.S."/>
            <person name="Pangilinan J."/>
            <person name="Larsson K.H."/>
            <person name="Matsuura K."/>
            <person name="Barry K."/>
            <person name="Labutti K."/>
            <person name="Kuo R."/>
            <person name="Ohm R.A."/>
            <person name="Bhattacharya S.S."/>
            <person name="Shirouzu T."/>
            <person name="Yoshinaga Y."/>
            <person name="Martin F.M."/>
            <person name="Grigoriev I.V."/>
            <person name="Hibbett D.S."/>
        </authorList>
    </citation>
    <scope>NUCLEOTIDE SEQUENCE [LARGE SCALE GENOMIC DNA]</scope>
    <source>
        <strain evidence="3 4">HHB12029</strain>
    </source>
</reference>
<name>A0A165BGD5_EXIGL</name>